<comment type="caution">
    <text evidence="2">The sequence shown here is derived from an EMBL/GenBank/DDBJ whole genome shotgun (WGS) entry which is preliminary data.</text>
</comment>
<feature type="region of interest" description="Disordered" evidence="1">
    <location>
        <begin position="38"/>
        <end position="57"/>
    </location>
</feature>
<dbReference type="Proteomes" id="UP000324479">
    <property type="component" value="Unassembled WGS sequence"/>
</dbReference>
<organism evidence="2 3">
    <name type="scientific">Roseiconus nitratireducens</name>
    <dbReference type="NCBI Taxonomy" id="2605748"/>
    <lineage>
        <taxon>Bacteria</taxon>
        <taxon>Pseudomonadati</taxon>
        <taxon>Planctomycetota</taxon>
        <taxon>Planctomycetia</taxon>
        <taxon>Pirellulales</taxon>
        <taxon>Pirellulaceae</taxon>
        <taxon>Roseiconus</taxon>
    </lineage>
</organism>
<protein>
    <submittedName>
        <fullName evidence="2">Uncharacterized protein</fullName>
    </submittedName>
</protein>
<keyword evidence="3" id="KW-1185">Reference proteome</keyword>
<evidence type="ECO:0000313" key="2">
    <source>
        <dbReference type="EMBL" id="KAA5547047.1"/>
    </source>
</evidence>
<accession>A0A5M6DHM5</accession>
<evidence type="ECO:0000313" key="3">
    <source>
        <dbReference type="Proteomes" id="UP000324479"/>
    </source>
</evidence>
<dbReference type="AlphaFoldDB" id="A0A5M6DHM5"/>
<name>A0A5M6DHM5_9BACT</name>
<dbReference type="RefSeq" id="WP_150074154.1">
    <property type="nucleotide sequence ID" value="NZ_VWOX01000001.1"/>
</dbReference>
<evidence type="ECO:0000256" key="1">
    <source>
        <dbReference type="SAM" id="MobiDB-lite"/>
    </source>
</evidence>
<sequence length="327" mass="36263">MKRSLGVALIIVWSLGILNGQSRAQAPLDQIRLAPRVDAADSEAPAGQNSDEPRWYPRPIVTVSGRLQTLDDRQVSVLLPDQTVPTRYASERVLEVIPAEVPDDQQTAIEQFLDGNHTAALTGLIRAVNQEDPSKRPPVWRQQWLSMMAAQSAWRSGRGEIALEIIQQLDRRPLPPLVLNLLPIEWTGGTVDADVITVAAVQGASSDSPAVRLVAASWLLRSAQYRTAATAELKRLAAQTEREEIARLAACLLWQTLTPTEVQSDWKRLEAEWRRLPMSLRAGPLIALERLTRSAGLADVAKRYQMMLQLAAPTWHPDLPEESVRTP</sequence>
<dbReference type="EMBL" id="VWOX01000001">
    <property type="protein sequence ID" value="KAA5547047.1"/>
    <property type="molecule type" value="Genomic_DNA"/>
</dbReference>
<proteinExistence type="predicted"/>
<gene>
    <name evidence="2" type="ORF">FYK55_01110</name>
</gene>
<reference evidence="2 3" key="1">
    <citation type="submission" date="2019-08" db="EMBL/GenBank/DDBJ databases">
        <authorList>
            <person name="Dhanesh K."/>
            <person name="Kumar G."/>
            <person name="Sasikala C."/>
            <person name="Venkata Ramana C."/>
        </authorList>
    </citation>
    <scope>NUCLEOTIDE SEQUENCE [LARGE SCALE GENOMIC DNA]</scope>
    <source>
        <strain evidence="2 3">JC645</strain>
    </source>
</reference>